<keyword evidence="1" id="KW-1133">Transmembrane helix</keyword>
<gene>
    <name evidence="2" type="ORF">RM540_06580</name>
</gene>
<feature type="transmembrane region" description="Helical" evidence="1">
    <location>
        <begin position="344"/>
        <end position="367"/>
    </location>
</feature>
<keyword evidence="1" id="KW-0472">Membrane</keyword>
<keyword evidence="3" id="KW-1185">Reference proteome</keyword>
<evidence type="ECO:0000313" key="3">
    <source>
        <dbReference type="Proteomes" id="UP001267426"/>
    </source>
</evidence>
<dbReference type="Proteomes" id="UP001267426">
    <property type="component" value="Unassembled WGS sequence"/>
</dbReference>
<comment type="caution">
    <text evidence="2">The sequence shown here is derived from an EMBL/GenBank/DDBJ whole genome shotgun (WGS) entry which is preliminary data.</text>
</comment>
<feature type="transmembrane region" description="Helical" evidence="1">
    <location>
        <begin position="30"/>
        <end position="47"/>
    </location>
</feature>
<keyword evidence="1" id="KW-0812">Transmembrane</keyword>
<sequence length="369" mass="39622">MALVTDRPVSTLDVPAPDTFAGLVQDHGRFALFVAVALLAAAGATPYPDVARWLGFALAAYAVVANDSIQTVGTFIASNERRPWWALWLFIGGVFLATIAYGWATAEPVGDVSFGRLASKGFAVAPQSFSFLQIAAPVALLVLTRFRMPVSTTFLVLSCFATEADGLTAVLAKSLWGYAVAFAFGAVVFAATARAFRRFADRPASRWWGPAQWLSTGVLWSSWVMQDMANLAVYLPRQLSVVEVVVFAATLFFGLGVLFYLRGDRIQRVVSEKSSVVDVRAATVVDLVYALILFGFMGVSTVPMSTTWVFIGLLAGRELALIWMRAADRSLREGLRLVGRDVGLATAGLVVSILIAMAANPVVRAAILG</sequence>
<proteinExistence type="predicted"/>
<dbReference type="EMBL" id="JAVRHT010000012">
    <property type="protein sequence ID" value="MDT0631413.1"/>
    <property type="molecule type" value="Genomic_DNA"/>
</dbReference>
<feature type="transmembrane region" description="Helical" evidence="1">
    <location>
        <begin position="53"/>
        <end position="77"/>
    </location>
</feature>
<organism evidence="2 3">
    <name type="scientific">Rubrivirga litoralis</name>
    <dbReference type="NCBI Taxonomy" id="3075598"/>
    <lineage>
        <taxon>Bacteria</taxon>
        <taxon>Pseudomonadati</taxon>
        <taxon>Rhodothermota</taxon>
        <taxon>Rhodothermia</taxon>
        <taxon>Rhodothermales</taxon>
        <taxon>Rubricoccaceae</taxon>
        <taxon>Rubrivirga</taxon>
    </lineage>
</organism>
<feature type="transmembrane region" description="Helical" evidence="1">
    <location>
        <begin position="244"/>
        <end position="261"/>
    </location>
</feature>
<accession>A0ABU3BQ67</accession>
<evidence type="ECO:0000256" key="1">
    <source>
        <dbReference type="SAM" id="Phobius"/>
    </source>
</evidence>
<name>A0ABU3BQ67_9BACT</name>
<feature type="transmembrane region" description="Helical" evidence="1">
    <location>
        <begin position="124"/>
        <end position="143"/>
    </location>
</feature>
<feature type="transmembrane region" description="Helical" evidence="1">
    <location>
        <begin position="84"/>
        <end position="104"/>
    </location>
</feature>
<feature type="transmembrane region" description="Helical" evidence="1">
    <location>
        <begin position="175"/>
        <end position="195"/>
    </location>
</feature>
<evidence type="ECO:0000313" key="2">
    <source>
        <dbReference type="EMBL" id="MDT0631413.1"/>
    </source>
</evidence>
<protein>
    <recommendedName>
        <fullName evidence="4">Phosphate/sulfate permease</fullName>
    </recommendedName>
</protein>
<dbReference type="RefSeq" id="WP_311662756.1">
    <property type="nucleotide sequence ID" value="NZ_JAVRHT010000012.1"/>
</dbReference>
<reference evidence="2 3" key="1">
    <citation type="submission" date="2023-09" db="EMBL/GenBank/DDBJ databases">
        <authorList>
            <person name="Rey-Velasco X."/>
        </authorList>
    </citation>
    <scope>NUCLEOTIDE SEQUENCE [LARGE SCALE GENOMIC DNA]</scope>
    <source>
        <strain evidence="2 3">F394</strain>
    </source>
</reference>
<evidence type="ECO:0008006" key="4">
    <source>
        <dbReference type="Google" id="ProtNLM"/>
    </source>
</evidence>